<evidence type="ECO:0000259" key="3">
    <source>
        <dbReference type="Pfam" id="PF25954"/>
    </source>
</evidence>
<feature type="coiled-coil region" evidence="1">
    <location>
        <begin position="115"/>
        <end position="205"/>
    </location>
</feature>
<dbReference type="PANTHER" id="PTHR30469:SF15">
    <property type="entry name" value="HLYD FAMILY OF SECRETION PROTEINS"/>
    <property type="match status" value="1"/>
</dbReference>
<dbReference type="Gene3D" id="2.40.30.170">
    <property type="match status" value="1"/>
</dbReference>
<dbReference type="Pfam" id="PF25954">
    <property type="entry name" value="Beta-barrel_RND_2"/>
    <property type="match status" value="1"/>
</dbReference>
<dbReference type="Proteomes" id="UP000235731">
    <property type="component" value="Unassembled WGS sequence"/>
</dbReference>
<dbReference type="InterPro" id="IPR058792">
    <property type="entry name" value="Beta-barrel_RND_2"/>
</dbReference>
<reference evidence="4 5" key="1">
    <citation type="submission" date="2018-01" db="EMBL/GenBank/DDBJ databases">
        <title>Metagenomic assembled genomes from two thermal pools in the Uzon Caldera, Kamchatka, Russia.</title>
        <authorList>
            <person name="Wilkins L."/>
            <person name="Ettinger C."/>
        </authorList>
    </citation>
    <scope>NUCLEOTIDE SEQUENCE [LARGE SCALE GENOMIC DNA]</scope>
    <source>
        <strain evidence="4">ZAV-15</strain>
    </source>
</reference>
<protein>
    <submittedName>
        <fullName evidence="4">Efflux RND transporter periplasmic adaptor subunit</fullName>
    </submittedName>
</protein>
<dbReference type="Pfam" id="PF25917">
    <property type="entry name" value="BSH_RND"/>
    <property type="match status" value="1"/>
</dbReference>
<dbReference type="Gene3D" id="2.40.50.100">
    <property type="match status" value="1"/>
</dbReference>
<evidence type="ECO:0000256" key="1">
    <source>
        <dbReference type="SAM" id="Coils"/>
    </source>
</evidence>
<proteinExistence type="predicted"/>
<comment type="caution">
    <text evidence="4">The sequence shown here is derived from an EMBL/GenBank/DDBJ whole genome shotgun (WGS) entry which is preliminary data.</text>
</comment>
<evidence type="ECO:0000259" key="2">
    <source>
        <dbReference type="Pfam" id="PF25917"/>
    </source>
</evidence>
<feature type="domain" description="Multidrug resistance protein MdtA-like barrel-sandwich hybrid" evidence="2">
    <location>
        <begin position="55"/>
        <end position="223"/>
    </location>
</feature>
<dbReference type="InterPro" id="IPR058625">
    <property type="entry name" value="MdtA-like_BSH"/>
</dbReference>
<dbReference type="PANTHER" id="PTHR30469">
    <property type="entry name" value="MULTIDRUG RESISTANCE PROTEIN MDTA"/>
    <property type="match status" value="1"/>
</dbReference>
<name>A0A2N7PL31_9BACT</name>
<evidence type="ECO:0000313" key="5">
    <source>
        <dbReference type="Proteomes" id="UP000235731"/>
    </source>
</evidence>
<accession>A0A2N7PL31</accession>
<keyword evidence="1" id="KW-0175">Coiled coil</keyword>
<dbReference type="Gene3D" id="1.10.287.470">
    <property type="entry name" value="Helix hairpin bin"/>
    <property type="match status" value="1"/>
</dbReference>
<dbReference type="GO" id="GO:0015562">
    <property type="term" value="F:efflux transmembrane transporter activity"/>
    <property type="evidence" value="ECO:0007669"/>
    <property type="project" value="TreeGrafter"/>
</dbReference>
<feature type="domain" description="CusB-like beta-barrel" evidence="3">
    <location>
        <begin position="244"/>
        <end position="298"/>
    </location>
</feature>
<sequence length="369" mass="42769">MKRYFFIILFLIFILSGVSFYKIVQLKKVKFVTAQEKTVKKVVYASGYVKPIQYVIVESEVSGYVKKIYVKEGDWVKKGDLLAELEPRELPSKIAEIEKRLALVEERLRSDSEYLKSLRNEIEIAQSTYHLDEKKLLRRKELYKEGLISRENLEEAERAYRASKEALEKAKNLYVDTIKALKTERETLLKEKEALKEELAKYYVRAPISGKVLKKYVEVGEFVYPIFSENKLFSLGSSEKEILLEVDEEYASLVKEGQKIYLTFDSFPEKVFEGTLTQIIREVDRTKRSFIVKAKLKEEINLPALATAEGNILVEERKALLIPQKALLPGDIVEVKGRGRVKIKRGERFEDYIEVLSGIRAGEEVRIFE</sequence>
<dbReference type="EMBL" id="PNIE01000015">
    <property type="protein sequence ID" value="PMP64247.1"/>
    <property type="molecule type" value="Genomic_DNA"/>
</dbReference>
<dbReference type="GO" id="GO:1990281">
    <property type="term" value="C:efflux pump complex"/>
    <property type="evidence" value="ECO:0007669"/>
    <property type="project" value="TreeGrafter"/>
</dbReference>
<dbReference type="SUPFAM" id="SSF111369">
    <property type="entry name" value="HlyD-like secretion proteins"/>
    <property type="match status" value="1"/>
</dbReference>
<gene>
    <name evidence="4" type="ORF">C0197_01050</name>
</gene>
<dbReference type="AlphaFoldDB" id="A0A2N7PL31"/>
<organism evidence="4 5">
    <name type="scientific">Caldimicrobium thiodismutans</name>
    <dbReference type="NCBI Taxonomy" id="1653476"/>
    <lineage>
        <taxon>Bacteria</taxon>
        <taxon>Pseudomonadati</taxon>
        <taxon>Thermodesulfobacteriota</taxon>
        <taxon>Thermodesulfobacteria</taxon>
        <taxon>Thermodesulfobacteriales</taxon>
        <taxon>Thermodesulfobacteriaceae</taxon>
        <taxon>Caldimicrobium</taxon>
    </lineage>
</organism>
<dbReference type="PRINTS" id="PR01490">
    <property type="entry name" value="RTXTOXIND"/>
</dbReference>
<evidence type="ECO:0000313" key="4">
    <source>
        <dbReference type="EMBL" id="PMP64247.1"/>
    </source>
</evidence>